<keyword evidence="2" id="KW-1185">Reference proteome</keyword>
<name>A0AAE1A246_9GAST</name>
<evidence type="ECO:0000313" key="1">
    <source>
        <dbReference type="EMBL" id="KAK3779096.1"/>
    </source>
</evidence>
<evidence type="ECO:0000313" key="2">
    <source>
        <dbReference type="Proteomes" id="UP001283361"/>
    </source>
</evidence>
<gene>
    <name evidence="1" type="ORF">RRG08_011121</name>
</gene>
<protein>
    <submittedName>
        <fullName evidence="1">Uncharacterized protein</fullName>
    </submittedName>
</protein>
<comment type="caution">
    <text evidence="1">The sequence shown here is derived from an EMBL/GenBank/DDBJ whole genome shotgun (WGS) entry which is preliminary data.</text>
</comment>
<accession>A0AAE1A246</accession>
<proteinExistence type="predicted"/>
<organism evidence="1 2">
    <name type="scientific">Elysia crispata</name>
    <name type="common">lettuce slug</name>
    <dbReference type="NCBI Taxonomy" id="231223"/>
    <lineage>
        <taxon>Eukaryota</taxon>
        <taxon>Metazoa</taxon>
        <taxon>Spiralia</taxon>
        <taxon>Lophotrochozoa</taxon>
        <taxon>Mollusca</taxon>
        <taxon>Gastropoda</taxon>
        <taxon>Heterobranchia</taxon>
        <taxon>Euthyneura</taxon>
        <taxon>Panpulmonata</taxon>
        <taxon>Sacoglossa</taxon>
        <taxon>Placobranchoidea</taxon>
        <taxon>Plakobranchidae</taxon>
        <taxon>Elysia</taxon>
    </lineage>
</organism>
<dbReference type="EMBL" id="JAWDGP010002879">
    <property type="protein sequence ID" value="KAK3779096.1"/>
    <property type="molecule type" value="Genomic_DNA"/>
</dbReference>
<sequence>MVAVEEERCIWKVGLKFVSPECAPVKVWDLSSRSTHLLLCLAKNGCQTQTQTLATPLSEVFSLNHSLNDLSDHRSETPDMRRGSVYQAVCGGTTPYLLSLFS</sequence>
<reference evidence="1" key="1">
    <citation type="journal article" date="2023" name="G3 (Bethesda)">
        <title>A reference genome for the long-term kleptoplast-retaining sea slug Elysia crispata morphotype clarki.</title>
        <authorList>
            <person name="Eastman K.E."/>
            <person name="Pendleton A.L."/>
            <person name="Shaikh M.A."/>
            <person name="Suttiyut T."/>
            <person name="Ogas R."/>
            <person name="Tomko P."/>
            <person name="Gavelis G."/>
            <person name="Widhalm J.R."/>
            <person name="Wisecaver J.H."/>
        </authorList>
    </citation>
    <scope>NUCLEOTIDE SEQUENCE</scope>
    <source>
        <strain evidence="1">ECLA1</strain>
    </source>
</reference>
<dbReference type="AlphaFoldDB" id="A0AAE1A246"/>
<dbReference type="Proteomes" id="UP001283361">
    <property type="component" value="Unassembled WGS sequence"/>
</dbReference>